<dbReference type="AlphaFoldDB" id="A0A9D5DJL2"/>
<dbReference type="OrthoDB" id="340550at2759"/>
<evidence type="ECO:0000256" key="1">
    <source>
        <dbReference type="ARBA" id="ARBA00022467"/>
    </source>
</evidence>
<dbReference type="SUPFAM" id="SSF90096">
    <property type="entry name" value="Subunits of heterodimeric actin filament capping protein Capz"/>
    <property type="match status" value="1"/>
</dbReference>
<dbReference type="EMBL" id="JAPCXC010000036">
    <property type="protein sequence ID" value="KAJ1609211.1"/>
    <property type="molecule type" value="Genomic_DNA"/>
</dbReference>
<dbReference type="GO" id="GO:0030036">
    <property type="term" value="P:actin cytoskeleton organization"/>
    <property type="evidence" value="ECO:0007669"/>
    <property type="project" value="TreeGrafter"/>
</dbReference>
<keyword evidence="1 3" id="KW-0117">Actin capping</keyword>
<dbReference type="Gene3D" id="3.90.1150.210">
    <property type="entry name" value="F-actin capping protein, beta subunit"/>
    <property type="match status" value="1"/>
</dbReference>
<dbReference type="InterPro" id="IPR042276">
    <property type="entry name" value="CapZ_alpha/beta_2"/>
</dbReference>
<sequence length="344" mass="39808">MEEQLELALENICENSAPGVAIGILDKYRYHFEDVERGQDVIERISKGHLEKFSLLFPIKNLDMNVDTIFWGVINRYSRANEDADNRVYKYIDPLFSIKAVIQPSTLEVVDVEKMDFLSVSRLSQFRKELENVFIDTQAMNFVRGDGSNMEIDQSGYFEKLDFKDFKLPLRRTVVYDSELLPKIGLDKKDTLIIVRSSANLKYCSNKTGSWHSEWKFEFPENDSQGDLIWSGCIHIHSYNSELGNSHLIYKKEKISVKITSGNYSTSELLKDPVLFAKQTSAMISEKERSIQSKLSNTVSQFKNIYIKKLRRSLPINPNKFDWGRYYSPLQDPLNESILTSTNF</sequence>
<dbReference type="PANTHER" id="PTHR10653">
    <property type="entry name" value="F-ACTIN-CAPPING PROTEIN SUBUNIT ALPHA"/>
    <property type="match status" value="1"/>
</dbReference>
<comment type="caution">
    <text evidence="4">The sequence shown here is derived from an EMBL/GenBank/DDBJ whole genome shotgun (WGS) entry which is preliminary data.</text>
</comment>
<dbReference type="PANTHER" id="PTHR10653:SF0">
    <property type="entry name" value="F-ACTIN-CAPPING PROTEIN SUBUNIT ALPHA"/>
    <property type="match status" value="1"/>
</dbReference>
<gene>
    <name evidence="4" type="ORF">OJ253_1622</name>
</gene>
<comment type="similarity">
    <text evidence="3">Belongs to the F-actin-capping protein alpha subunit family.</text>
</comment>
<dbReference type="GO" id="GO:0051015">
    <property type="term" value="F:actin filament binding"/>
    <property type="evidence" value="ECO:0007669"/>
    <property type="project" value="TreeGrafter"/>
</dbReference>
<proteinExistence type="inferred from homology"/>
<name>A0A9D5DJL2_9CRYT</name>
<dbReference type="GO" id="GO:0008290">
    <property type="term" value="C:F-actin capping protein complex"/>
    <property type="evidence" value="ECO:0007669"/>
    <property type="project" value="UniProtKB-UniRule"/>
</dbReference>
<dbReference type="InterPro" id="IPR002189">
    <property type="entry name" value="CapZ_alpha"/>
</dbReference>
<keyword evidence="2 3" id="KW-0009">Actin-binding</keyword>
<dbReference type="GO" id="GO:0030863">
    <property type="term" value="C:cortical cytoskeleton"/>
    <property type="evidence" value="ECO:0007669"/>
    <property type="project" value="TreeGrafter"/>
</dbReference>
<evidence type="ECO:0000256" key="2">
    <source>
        <dbReference type="ARBA" id="ARBA00023203"/>
    </source>
</evidence>
<evidence type="ECO:0000313" key="4">
    <source>
        <dbReference type="EMBL" id="KAJ1609211.1"/>
    </source>
</evidence>
<accession>A0A9D5DJL2</accession>
<dbReference type="GO" id="GO:0051016">
    <property type="term" value="P:barbed-end actin filament capping"/>
    <property type="evidence" value="ECO:0007669"/>
    <property type="project" value="UniProtKB-UniRule"/>
</dbReference>
<reference evidence="4" key="1">
    <citation type="submission" date="2022-10" db="EMBL/GenBank/DDBJ databases">
        <title>Adaptive evolution leads to modifications in subtelomeric GC content in a zoonotic Cryptosporidium species.</title>
        <authorList>
            <person name="Li J."/>
            <person name="Feng Y."/>
            <person name="Xiao L."/>
        </authorList>
    </citation>
    <scope>NUCLEOTIDE SEQUENCE</scope>
    <source>
        <strain evidence="4">33844</strain>
    </source>
</reference>
<comment type="subunit">
    <text evidence="3">Heterodimer of an alpha and a beta subunit.</text>
</comment>
<evidence type="ECO:0000256" key="3">
    <source>
        <dbReference type="RuleBase" id="RU365077"/>
    </source>
</evidence>
<protein>
    <recommendedName>
        <fullName evidence="3">F-actin-capping protein subunit alpha</fullName>
    </recommendedName>
</protein>
<dbReference type="Pfam" id="PF01267">
    <property type="entry name" value="F-actin_cap_A"/>
    <property type="match status" value="1"/>
</dbReference>
<dbReference type="Proteomes" id="UP001067231">
    <property type="component" value="Unassembled WGS sequence"/>
</dbReference>
<organism evidence="4">
    <name type="scientific">Cryptosporidium canis</name>
    <dbReference type="NCBI Taxonomy" id="195482"/>
    <lineage>
        <taxon>Eukaryota</taxon>
        <taxon>Sar</taxon>
        <taxon>Alveolata</taxon>
        <taxon>Apicomplexa</taxon>
        <taxon>Conoidasida</taxon>
        <taxon>Coccidia</taxon>
        <taxon>Eucoccidiorida</taxon>
        <taxon>Eimeriorina</taxon>
        <taxon>Cryptosporidiidae</taxon>
        <taxon>Cryptosporidium</taxon>
    </lineage>
</organism>
<dbReference type="InterPro" id="IPR037282">
    <property type="entry name" value="CapZ_alpha/beta"/>
</dbReference>
<comment type="function">
    <text evidence="3">F-actin-capping proteins bind in a Ca(2+)-independent manner to the fast growing ends of actin filaments (barbed end) thereby blocking the exchange of subunits at these ends. Unlike other capping proteins (such as gelsolin and severin), these proteins do not sever actin filaments.</text>
</comment>